<dbReference type="InterPro" id="IPR017441">
    <property type="entry name" value="Protein_kinase_ATP_BS"/>
</dbReference>
<dbReference type="CDD" id="cd14014">
    <property type="entry name" value="STKc_PknB_like"/>
    <property type="match status" value="1"/>
</dbReference>
<dbReference type="Proteomes" id="UP000637513">
    <property type="component" value="Unassembled WGS sequence"/>
</dbReference>
<feature type="domain" description="Protein kinase" evidence="7">
    <location>
        <begin position="46"/>
        <end position="328"/>
    </location>
</feature>
<proteinExistence type="predicted"/>
<keyword evidence="8" id="KW-0723">Serine/threonine-protein kinase</keyword>
<dbReference type="InterPro" id="IPR008266">
    <property type="entry name" value="Tyr_kinase_AS"/>
</dbReference>
<comment type="caution">
    <text evidence="8">The sequence shown here is derived from an EMBL/GenBank/DDBJ whole genome shotgun (WGS) entry which is preliminary data.</text>
</comment>
<dbReference type="SUPFAM" id="SSF56112">
    <property type="entry name" value="Protein kinase-like (PK-like)"/>
    <property type="match status" value="1"/>
</dbReference>
<reference evidence="8 9" key="1">
    <citation type="submission" date="2020-08" db="EMBL/GenBank/DDBJ databases">
        <title>Genome public.</title>
        <authorList>
            <person name="Liu C."/>
            <person name="Sun Q."/>
        </authorList>
    </citation>
    <scope>NUCLEOTIDE SEQUENCE [LARGE SCALE GENOMIC DNA]</scope>
    <source>
        <strain evidence="8 9">BX3</strain>
    </source>
</reference>
<keyword evidence="9" id="KW-1185">Reference proteome</keyword>
<evidence type="ECO:0000313" key="9">
    <source>
        <dbReference type="Proteomes" id="UP000637513"/>
    </source>
</evidence>
<sequence>MASELCMNCFSVKGKYEVCPFCGYAEGTPPSQPHYLVPGTILGNHFIVGTVIGMGGFGITYKCYDTTLGVIVAVKEFYPAGLVNRAPGERRVGLLSGEKKTQYQEQLKRFMVEAQSIAQFGKAKDIVNVYDYFEENNTAYIIMEYIDGVLLKDYLEKQGRIHDMDTVLSIITPVIEAVKKIHAKGIIHRDISPDNIFIAGDESVKVFDFGAAQLNSTKEGMAGEKVIKVGYSAPEQYRDRSKQGYYTDIYSIGAILYQMVTGIKPVESTEREYKDELKSPLELGIKIDSNFDRAIMEALAVKPELRFQNIQQLSDAIEGKRIAEYPKVKLKKRKRKRNWMIGLSVSLTLAILVVIGLFQTVWKKTNPLIDSSIKSEEVVVWVDNADVKEEINSDIAEVFSEPVSGESEELTKIKKENAKVRDKIKVVDVTTETSYGTMDAALQATKGTKEFPDMFLSDRVADPEQYSLTSLKDIYDTIDTSQYLYMSQYPTYFKNYKEMPTALDVLQLYVYDTSAMDEQIKKKAGMSSSSFADRKKDTIEIKDVIEANNEQEITYSDAYFSTIATFLTNREGFDYKKGTLNFDGAFAGKMTQFSTMNQKANGKPWIFDGKPSGLYGSSALAGAGYRSKLNGSNDALKQLAYVTYAATVDDKMLISYADKYAISAKSDKNSQLICKRLLWCLLDQSDVKVSANDAYPIRKQKFETFFQTGNNARQTKIKKLIDRSQACILLGKGTGNISNYANRLTNFDRAAGYTEKEINDICATYLGEQK</sequence>
<keyword evidence="4 5" id="KW-0067">ATP-binding</keyword>
<dbReference type="GO" id="GO:0004674">
    <property type="term" value="F:protein serine/threonine kinase activity"/>
    <property type="evidence" value="ECO:0007669"/>
    <property type="project" value="UniProtKB-KW"/>
</dbReference>
<dbReference type="PANTHER" id="PTHR24348:SF22">
    <property type="entry name" value="NON-SPECIFIC SERINE_THREONINE PROTEIN KINASE"/>
    <property type="match status" value="1"/>
</dbReference>
<dbReference type="RefSeq" id="WP_249304634.1">
    <property type="nucleotide sequence ID" value="NZ_JACRSW010000027.1"/>
</dbReference>
<evidence type="ECO:0000313" key="8">
    <source>
        <dbReference type="EMBL" id="MBC8557457.1"/>
    </source>
</evidence>
<dbReference type="Gene3D" id="1.10.510.10">
    <property type="entry name" value="Transferase(Phosphotransferase) domain 1"/>
    <property type="match status" value="1"/>
</dbReference>
<dbReference type="PROSITE" id="PS00107">
    <property type="entry name" value="PROTEIN_KINASE_ATP"/>
    <property type="match status" value="1"/>
</dbReference>
<keyword evidence="3 8" id="KW-0418">Kinase</keyword>
<dbReference type="PANTHER" id="PTHR24348">
    <property type="entry name" value="SERINE/THREONINE-PROTEIN KINASE UNC-51-RELATED"/>
    <property type="match status" value="1"/>
</dbReference>
<evidence type="ECO:0000256" key="1">
    <source>
        <dbReference type="ARBA" id="ARBA00022679"/>
    </source>
</evidence>
<evidence type="ECO:0000256" key="2">
    <source>
        <dbReference type="ARBA" id="ARBA00022741"/>
    </source>
</evidence>
<name>A0ABR7MUI4_9FIRM</name>
<dbReference type="InterPro" id="IPR045269">
    <property type="entry name" value="Atg1-like"/>
</dbReference>
<evidence type="ECO:0000256" key="6">
    <source>
        <dbReference type="SAM" id="Phobius"/>
    </source>
</evidence>
<dbReference type="PROSITE" id="PS00109">
    <property type="entry name" value="PROTEIN_KINASE_TYR"/>
    <property type="match status" value="1"/>
</dbReference>
<evidence type="ECO:0000256" key="5">
    <source>
        <dbReference type="PROSITE-ProRule" id="PRU10141"/>
    </source>
</evidence>
<gene>
    <name evidence="8" type="ORF">H8700_07030</name>
</gene>
<dbReference type="Pfam" id="PF00069">
    <property type="entry name" value="Pkinase"/>
    <property type="match status" value="1"/>
</dbReference>
<keyword evidence="2 5" id="KW-0547">Nucleotide-binding</keyword>
<feature type="binding site" evidence="5">
    <location>
        <position position="75"/>
    </location>
    <ligand>
        <name>ATP</name>
        <dbReference type="ChEBI" id="CHEBI:30616"/>
    </ligand>
</feature>
<dbReference type="PROSITE" id="PS50011">
    <property type="entry name" value="PROTEIN_KINASE_DOM"/>
    <property type="match status" value="1"/>
</dbReference>
<dbReference type="EMBL" id="JACRSW010000027">
    <property type="protein sequence ID" value="MBC8557457.1"/>
    <property type="molecule type" value="Genomic_DNA"/>
</dbReference>
<keyword evidence="1" id="KW-0808">Transferase</keyword>
<organism evidence="8 9">
    <name type="scientific">Jutongia hominis</name>
    <dbReference type="NCBI Taxonomy" id="2763664"/>
    <lineage>
        <taxon>Bacteria</taxon>
        <taxon>Bacillati</taxon>
        <taxon>Bacillota</taxon>
        <taxon>Clostridia</taxon>
        <taxon>Lachnospirales</taxon>
        <taxon>Lachnospiraceae</taxon>
        <taxon>Jutongia</taxon>
    </lineage>
</organism>
<keyword evidence="6" id="KW-0812">Transmembrane</keyword>
<accession>A0ABR7MUI4</accession>
<evidence type="ECO:0000256" key="4">
    <source>
        <dbReference type="ARBA" id="ARBA00022840"/>
    </source>
</evidence>
<evidence type="ECO:0000256" key="3">
    <source>
        <dbReference type="ARBA" id="ARBA00022777"/>
    </source>
</evidence>
<feature type="transmembrane region" description="Helical" evidence="6">
    <location>
        <begin position="339"/>
        <end position="362"/>
    </location>
</feature>
<dbReference type="InterPro" id="IPR011009">
    <property type="entry name" value="Kinase-like_dom_sf"/>
</dbReference>
<dbReference type="Gene3D" id="3.30.200.20">
    <property type="entry name" value="Phosphorylase Kinase, domain 1"/>
    <property type="match status" value="1"/>
</dbReference>
<keyword evidence="6" id="KW-0472">Membrane</keyword>
<protein>
    <submittedName>
        <fullName evidence="8">Serine/threonine protein kinase</fullName>
    </submittedName>
</protein>
<dbReference type="InterPro" id="IPR000719">
    <property type="entry name" value="Prot_kinase_dom"/>
</dbReference>
<evidence type="ECO:0000259" key="7">
    <source>
        <dbReference type="PROSITE" id="PS50011"/>
    </source>
</evidence>
<keyword evidence="6" id="KW-1133">Transmembrane helix</keyword>